<comment type="caution">
    <text evidence="2">The sequence shown here is derived from an EMBL/GenBank/DDBJ whole genome shotgun (WGS) entry which is preliminary data.</text>
</comment>
<dbReference type="SUPFAM" id="SSF53335">
    <property type="entry name" value="S-adenosyl-L-methionine-dependent methyltransferases"/>
    <property type="match status" value="1"/>
</dbReference>
<dbReference type="CDD" id="cd02440">
    <property type="entry name" value="AdoMet_MTases"/>
    <property type="match status" value="1"/>
</dbReference>
<dbReference type="Pfam" id="PF08241">
    <property type="entry name" value="Methyltransf_11"/>
    <property type="match status" value="1"/>
</dbReference>
<evidence type="ECO:0000313" key="3">
    <source>
        <dbReference type="Proteomes" id="UP000265540"/>
    </source>
</evidence>
<reference evidence="2 3" key="1">
    <citation type="journal article" date="2017" name="ISME J.">
        <title>Energy and carbon metabolisms in a deep terrestrial subsurface fluid microbial community.</title>
        <authorList>
            <person name="Momper L."/>
            <person name="Jungbluth S.P."/>
            <person name="Lee M.D."/>
            <person name="Amend J.P."/>
        </authorList>
    </citation>
    <scope>NUCLEOTIDE SEQUENCE [LARGE SCALE GENOMIC DNA]</scope>
    <source>
        <strain evidence="2">SURF_46</strain>
    </source>
</reference>
<protein>
    <submittedName>
        <fullName evidence="2">Class I SAM-dependent methyltransferase</fullName>
    </submittedName>
</protein>
<keyword evidence="2" id="KW-0489">Methyltransferase</keyword>
<organism evidence="2 3">
    <name type="scientific">candidate division WWE3 bacterium</name>
    <dbReference type="NCBI Taxonomy" id="2053526"/>
    <lineage>
        <taxon>Bacteria</taxon>
        <taxon>Katanobacteria</taxon>
    </lineage>
</organism>
<name>A0A3A4ZK98_UNCKA</name>
<evidence type="ECO:0000259" key="1">
    <source>
        <dbReference type="Pfam" id="PF08241"/>
    </source>
</evidence>
<accession>A0A3A4ZK98</accession>
<dbReference type="EMBL" id="QZJF01000017">
    <property type="protein sequence ID" value="RJR26976.1"/>
    <property type="molecule type" value="Genomic_DNA"/>
</dbReference>
<evidence type="ECO:0000313" key="2">
    <source>
        <dbReference type="EMBL" id="RJR26976.1"/>
    </source>
</evidence>
<proteinExistence type="predicted"/>
<dbReference type="InterPro" id="IPR013216">
    <property type="entry name" value="Methyltransf_11"/>
</dbReference>
<dbReference type="GO" id="GO:0008757">
    <property type="term" value="F:S-adenosylmethionine-dependent methyltransferase activity"/>
    <property type="evidence" value="ECO:0007669"/>
    <property type="project" value="InterPro"/>
</dbReference>
<keyword evidence="2" id="KW-0808">Transferase</keyword>
<dbReference type="InterPro" id="IPR029063">
    <property type="entry name" value="SAM-dependent_MTases_sf"/>
</dbReference>
<sequence>MHPASLEIMKNFIKLYLPDKKLNILDLGCRVVPGQEHLGSYRQLITNKKWKYTGADVETGTNVDTVIEDYEFPYNDAAFDIVISGQTIEHIEFPWVWFKEMARVLKPGGYCCIIAPAVIHEHKYPIDTFRYYPDGMRALAKWSNLEVIDVRRLRVHNKRMEDTYLIAKKLEVKKKNG</sequence>
<dbReference type="AlphaFoldDB" id="A0A3A4ZK98"/>
<dbReference type="GO" id="GO:0032259">
    <property type="term" value="P:methylation"/>
    <property type="evidence" value="ECO:0007669"/>
    <property type="project" value="UniProtKB-KW"/>
</dbReference>
<dbReference type="Gene3D" id="3.40.50.150">
    <property type="entry name" value="Vaccinia Virus protein VP39"/>
    <property type="match status" value="1"/>
</dbReference>
<feature type="domain" description="Methyltransferase type 11" evidence="1">
    <location>
        <begin position="59"/>
        <end position="113"/>
    </location>
</feature>
<gene>
    <name evidence="2" type="ORF">C4561_04340</name>
</gene>
<dbReference type="Proteomes" id="UP000265540">
    <property type="component" value="Unassembled WGS sequence"/>
</dbReference>